<sequence>APQQPLMMGGTPRTRWKAVIDGTKPGAKFFLSKTPAEYNPPSYFKSCRKQSTSDFWDHIAKQESQQRQDEQLMEKRKRDIRRQNVDQLRIDGDAMTKELDKELN</sequence>
<evidence type="ECO:0000313" key="3">
    <source>
        <dbReference type="Proteomes" id="UP000823405"/>
    </source>
</evidence>
<comment type="caution">
    <text evidence="2">The sequence shown here is derived from an EMBL/GenBank/DDBJ whole genome shotgun (WGS) entry which is preliminary data.</text>
</comment>
<accession>A0A9P6QMS1</accession>
<dbReference type="AlphaFoldDB" id="A0A9P6QMS1"/>
<evidence type="ECO:0000256" key="1">
    <source>
        <dbReference type="SAM" id="MobiDB-lite"/>
    </source>
</evidence>
<organism evidence="2 3">
    <name type="scientific">Linnemannia gamsii</name>
    <dbReference type="NCBI Taxonomy" id="64522"/>
    <lineage>
        <taxon>Eukaryota</taxon>
        <taxon>Fungi</taxon>
        <taxon>Fungi incertae sedis</taxon>
        <taxon>Mucoromycota</taxon>
        <taxon>Mortierellomycotina</taxon>
        <taxon>Mortierellomycetes</taxon>
        <taxon>Mortierellales</taxon>
        <taxon>Mortierellaceae</taxon>
        <taxon>Linnemannia</taxon>
    </lineage>
</organism>
<dbReference type="EMBL" id="JAAAIN010003402">
    <property type="protein sequence ID" value="KAG0285907.1"/>
    <property type="molecule type" value="Genomic_DNA"/>
</dbReference>
<protein>
    <submittedName>
        <fullName evidence="2">Uncharacterized protein</fullName>
    </submittedName>
</protein>
<feature type="non-terminal residue" evidence="2">
    <location>
        <position position="1"/>
    </location>
</feature>
<feature type="region of interest" description="Disordered" evidence="1">
    <location>
        <begin position="62"/>
        <end position="104"/>
    </location>
</feature>
<dbReference type="Proteomes" id="UP000823405">
    <property type="component" value="Unassembled WGS sequence"/>
</dbReference>
<evidence type="ECO:0000313" key="2">
    <source>
        <dbReference type="EMBL" id="KAG0285907.1"/>
    </source>
</evidence>
<proteinExistence type="predicted"/>
<name>A0A9P6QMS1_9FUNG</name>
<keyword evidence="3" id="KW-1185">Reference proteome</keyword>
<dbReference type="OrthoDB" id="2447524at2759"/>
<reference evidence="2" key="1">
    <citation type="journal article" date="2020" name="Fungal Divers.">
        <title>Resolving the Mortierellaceae phylogeny through synthesis of multi-gene phylogenetics and phylogenomics.</title>
        <authorList>
            <person name="Vandepol N."/>
            <person name="Liber J."/>
            <person name="Desiro A."/>
            <person name="Na H."/>
            <person name="Kennedy M."/>
            <person name="Barry K."/>
            <person name="Grigoriev I.V."/>
            <person name="Miller A.N."/>
            <person name="O'Donnell K."/>
            <person name="Stajich J.E."/>
            <person name="Bonito G."/>
        </authorList>
    </citation>
    <scope>NUCLEOTIDE SEQUENCE</scope>
    <source>
        <strain evidence="2">NVP60</strain>
    </source>
</reference>
<gene>
    <name evidence="2" type="ORF">BGZ97_007636</name>
</gene>
<feature type="non-terminal residue" evidence="2">
    <location>
        <position position="104"/>
    </location>
</feature>